<dbReference type="EMBL" id="JBHSFE010000010">
    <property type="protein sequence ID" value="MFC4608338.1"/>
    <property type="molecule type" value="Genomic_DNA"/>
</dbReference>
<evidence type="ECO:0000259" key="3">
    <source>
        <dbReference type="PROSITE" id="PS50206"/>
    </source>
</evidence>
<evidence type="ECO:0000313" key="5">
    <source>
        <dbReference type="Proteomes" id="UP001595993"/>
    </source>
</evidence>
<feature type="domain" description="Rhodanese" evidence="3">
    <location>
        <begin position="16"/>
        <end position="130"/>
    </location>
</feature>
<keyword evidence="2" id="KW-0677">Repeat</keyword>
<dbReference type="RefSeq" id="WP_381193711.1">
    <property type="nucleotide sequence ID" value="NZ_JBHSFE010000010.1"/>
</dbReference>
<dbReference type="Pfam" id="PF00581">
    <property type="entry name" value="Rhodanese"/>
    <property type="match status" value="2"/>
</dbReference>
<dbReference type="CDD" id="cd01449">
    <property type="entry name" value="TST_Repeat_2"/>
    <property type="match status" value="1"/>
</dbReference>
<evidence type="ECO:0000256" key="1">
    <source>
        <dbReference type="ARBA" id="ARBA00022679"/>
    </source>
</evidence>
<gene>
    <name evidence="4" type="ORF">ACFO9E_10970</name>
</gene>
<dbReference type="GO" id="GO:0016740">
    <property type="term" value="F:transferase activity"/>
    <property type="evidence" value="ECO:0007669"/>
    <property type="project" value="UniProtKB-KW"/>
</dbReference>
<accession>A0ABV9G461</accession>
<dbReference type="PROSITE" id="PS00380">
    <property type="entry name" value="RHODANESE_1"/>
    <property type="match status" value="1"/>
</dbReference>
<dbReference type="InterPro" id="IPR001763">
    <property type="entry name" value="Rhodanese-like_dom"/>
</dbReference>
<name>A0ABV9G461_9ACTN</name>
<dbReference type="InterPro" id="IPR001307">
    <property type="entry name" value="Thiosulphate_STrfase_CS"/>
</dbReference>
<organism evidence="4 5">
    <name type="scientific">Streptomyces maoxianensis</name>
    <dbReference type="NCBI Taxonomy" id="1459942"/>
    <lineage>
        <taxon>Bacteria</taxon>
        <taxon>Bacillati</taxon>
        <taxon>Actinomycetota</taxon>
        <taxon>Actinomycetes</taxon>
        <taxon>Kitasatosporales</taxon>
        <taxon>Streptomycetaceae</taxon>
        <taxon>Streptomyces</taxon>
    </lineage>
</organism>
<dbReference type="Gene3D" id="3.40.250.10">
    <property type="entry name" value="Rhodanese-like domain"/>
    <property type="match status" value="2"/>
</dbReference>
<keyword evidence="1 4" id="KW-0808">Transferase</keyword>
<dbReference type="Proteomes" id="UP001595993">
    <property type="component" value="Unassembled WGS sequence"/>
</dbReference>
<dbReference type="PROSITE" id="PS50206">
    <property type="entry name" value="RHODANESE_3"/>
    <property type="match status" value="2"/>
</dbReference>
<keyword evidence="5" id="KW-1185">Reference proteome</keyword>
<dbReference type="InterPro" id="IPR045078">
    <property type="entry name" value="TST/MPST-like"/>
</dbReference>
<dbReference type="PANTHER" id="PTHR11364">
    <property type="entry name" value="THIOSULFATE SULFERTANSFERASE"/>
    <property type="match status" value="1"/>
</dbReference>
<protein>
    <submittedName>
        <fullName evidence="4">Sulfurtransferase</fullName>
        <ecNumber evidence="4">2.8.1.-</ecNumber>
    </submittedName>
</protein>
<reference evidence="5" key="1">
    <citation type="journal article" date="2019" name="Int. J. Syst. Evol. Microbiol.">
        <title>The Global Catalogue of Microorganisms (GCM) 10K type strain sequencing project: providing services to taxonomists for standard genome sequencing and annotation.</title>
        <authorList>
            <consortium name="The Broad Institute Genomics Platform"/>
            <consortium name="The Broad Institute Genome Sequencing Center for Infectious Disease"/>
            <person name="Wu L."/>
            <person name="Ma J."/>
        </authorList>
    </citation>
    <scope>NUCLEOTIDE SEQUENCE [LARGE SCALE GENOMIC DNA]</scope>
    <source>
        <strain evidence="5">CGMCC 4.7139</strain>
    </source>
</reference>
<dbReference type="SUPFAM" id="SSF52821">
    <property type="entry name" value="Rhodanese/Cell cycle control phosphatase"/>
    <property type="match status" value="2"/>
</dbReference>
<proteinExistence type="predicted"/>
<dbReference type="PANTHER" id="PTHR11364:SF27">
    <property type="entry name" value="SULFURTRANSFERASE"/>
    <property type="match status" value="1"/>
</dbReference>
<comment type="caution">
    <text evidence="4">The sequence shown here is derived from an EMBL/GenBank/DDBJ whole genome shotgun (WGS) entry which is preliminary data.</text>
</comment>
<dbReference type="SMART" id="SM00450">
    <property type="entry name" value="RHOD"/>
    <property type="match status" value="2"/>
</dbReference>
<sequence length="276" mass="28490">MNPIVSATDLASELSGPTPPVLLDVRYQLGGPNGRPDYEAGHIPGAVFVDLEAELAGPPGAGGRHPLPDVAVFGAAMRRAGISAGTPVVTYDGDKGWGAARAWWLLRFTGHPHVRVLDGGLAAWTGPLETKIPEPAEGTFVPEPGALPLLDADGAGALAREGLLLDARAGERYRGEVEPIDRVAGHIPGAVSAPTTENVDESGLFRPREWLAGRFVALGAGEDVKTVGVYCGSGVSAAQQAVALAIAGFTPALYAGSWSQWSRDESRPVATGPQPG</sequence>
<dbReference type="InterPro" id="IPR036873">
    <property type="entry name" value="Rhodanese-like_dom_sf"/>
</dbReference>
<dbReference type="EC" id="2.8.1.-" evidence="4"/>
<evidence type="ECO:0000313" key="4">
    <source>
        <dbReference type="EMBL" id="MFC4608338.1"/>
    </source>
</evidence>
<dbReference type="CDD" id="cd01448">
    <property type="entry name" value="TST_Repeat_1"/>
    <property type="match status" value="1"/>
</dbReference>
<evidence type="ECO:0000256" key="2">
    <source>
        <dbReference type="ARBA" id="ARBA00022737"/>
    </source>
</evidence>
<feature type="domain" description="Rhodanese" evidence="3">
    <location>
        <begin position="158"/>
        <end position="270"/>
    </location>
</feature>